<evidence type="ECO:0000259" key="3">
    <source>
        <dbReference type="PROSITE" id="PS50021"/>
    </source>
</evidence>
<feature type="domain" description="Calponin-homology (CH)" evidence="3">
    <location>
        <begin position="172"/>
        <end position="313"/>
    </location>
</feature>
<dbReference type="SUPFAM" id="SSF47576">
    <property type="entry name" value="Calponin-homology domain, CH-domain"/>
    <property type="match status" value="1"/>
</dbReference>
<dbReference type="PANTHER" id="PTHR45912:SF3">
    <property type="entry name" value="CILIA- AND FLAGELLA-ASSOCIATED PROTEIN 47"/>
    <property type="match status" value="1"/>
</dbReference>
<keyword evidence="1" id="KW-0472">Membrane</keyword>
<dbReference type="Pfam" id="PF24529">
    <property type="entry name" value="CFAP47"/>
    <property type="match status" value="1"/>
</dbReference>
<reference evidence="4" key="3">
    <citation type="submission" date="2025-09" db="UniProtKB">
        <authorList>
            <consortium name="Ensembl"/>
        </authorList>
    </citation>
    <scope>IDENTIFICATION</scope>
</reference>
<sequence length="354" mass="40586">MLCNSGSLALTCVLYVLRFCAAISSLWRSSSHKETTLTIKRVTLPPHYLFLFYDLRRQGACLPHVMPEFLLEPGDYKRWIEVQTRLKARMTELKKGDGKNSDVFSNEHLFILEDSVFETISKRAWTDVLLQVYKVFVLPRVSLRKTTDPFNLENVLNMPRIKSEPLSSNIYSPYERIILTWLNKHYEKNRKIVWKDGQKGEVPPMRWIVNFDRDLLDGLVLAAQLAAYCPYLIATHFVRMYTNAKTPAQFLHNCLILVNAMHAVNLTIDIKVCSTLKSVPLDCCCESHQPLQSFTGIPPVTLMLFVTSALLYSSPGIIFICLVAHLTAQFHQFKLCYLQIFCIADSLLLCSLID</sequence>
<dbReference type="Gene3D" id="1.10.418.10">
    <property type="entry name" value="Calponin-like domain"/>
    <property type="match status" value="1"/>
</dbReference>
<dbReference type="InterPro" id="IPR036872">
    <property type="entry name" value="CH_dom_sf"/>
</dbReference>
<dbReference type="PROSITE" id="PS50021">
    <property type="entry name" value="CH"/>
    <property type="match status" value="1"/>
</dbReference>
<keyword evidence="2" id="KW-0732">Signal</keyword>
<proteinExistence type="predicted"/>
<reference evidence="4" key="2">
    <citation type="submission" date="2025-08" db="UniProtKB">
        <authorList>
            <consortium name="Ensembl"/>
        </authorList>
    </citation>
    <scope>IDENTIFICATION</scope>
</reference>
<dbReference type="PANTHER" id="PTHR45912">
    <property type="entry name" value="CILIA- AND FLAGELLA-ASSOCIATED PROTEIN 47"/>
    <property type="match status" value="1"/>
</dbReference>
<evidence type="ECO:0000313" key="5">
    <source>
        <dbReference type="Proteomes" id="UP000016666"/>
    </source>
</evidence>
<dbReference type="Proteomes" id="UP000016666">
    <property type="component" value="Unassembled WGS sequence"/>
</dbReference>
<dbReference type="InterPro" id="IPR056343">
    <property type="entry name" value="CFAP47_dom"/>
</dbReference>
<dbReference type="InterPro" id="IPR001715">
    <property type="entry name" value="CH_dom"/>
</dbReference>
<accession>A0A493TK53</accession>
<keyword evidence="1" id="KW-1133">Transmembrane helix</keyword>
<feature type="signal peptide" evidence="2">
    <location>
        <begin position="1"/>
        <end position="22"/>
    </location>
</feature>
<dbReference type="GO" id="GO:0005929">
    <property type="term" value="C:cilium"/>
    <property type="evidence" value="ECO:0007669"/>
    <property type="project" value="TreeGrafter"/>
</dbReference>
<reference evidence="5" key="1">
    <citation type="submission" date="2017-10" db="EMBL/GenBank/DDBJ databases">
        <title>A new Pekin duck reference genome.</title>
        <authorList>
            <person name="Hou Z.-C."/>
            <person name="Zhou Z.-K."/>
            <person name="Zhu F."/>
            <person name="Hou S.-S."/>
        </authorList>
    </citation>
    <scope>NUCLEOTIDE SEQUENCE [LARGE SCALE GENOMIC DNA]</scope>
</reference>
<evidence type="ECO:0000256" key="2">
    <source>
        <dbReference type="SAM" id="SignalP"/>
    </source>
</evidence>
<dbReference type="GeneTree" id="ENSGT00940000163254"/>
<keyword evidence="5" id="KW-1185">Reference proteome</keyword>
<protein>
    <recommendedName>
        <fullName evidence="3">Calponin-homology (CH) domain-containing protein</fullName>
    </recommendedName>
</protein>
<dbReference type="GO" id="GO:0007288">
    <property type="term" value="P:sperm axoneme assembly"/>
    <property type="evidence" value="ECO:0007669"/>
    <property type="project" value="TreeGrafter"/>
</dbReference>
<feature type="chain" id="PRO_5019721102" description="Calponin-homology (CH) domain-containing protein" evidence="2">
    <location>
        <begin position="23"/>
        <end position="354"/>
    </location>
</feature>
<organism evidence="4 5">
    <name type="scientific">Anas platyrhynchos platyrhynchos</name>
    <name type="common">Northern mallard</name>
    <dbReference type="NCBI Taxonomy" id="8840"/>
    <lineage>
        <taxon>Eukaryota</taxon>
        <taxon>Metazoa</taxon>
        <taxon>Chordata</taxon>
        <taxon>Craniata</taxon>
        <taxon>Vertebrata</taxon>
        <taxon>Euteleostomi</taxon>
        <taxon>Archelosauria</taxon>
        <taxon>Archosauria</taxon>
        <taxon>Dinosauria</taxon>
        <taxon>Saurischia</taxon>
        <taxon>Theropoda</taxon>
        <taxon>Coelurosauria</taxon>
        <taxon>Aves</taxon>
        <taxon>Neognathae</taxon>
        <taxon>Galloanserae</taxon>
        <taxon>Anseriformes</taxon>
        <taxon>Anatidae</taxon>
        <taxon>Anatinae</taxon>
        <taxon>Anas</taxon>
    </lineage>
</organism>
<evidence type="ECO:0000256" key="1">
    <source>
        <dbReference type="SAM" id="Phobius"/>
    </source>
</evidence>
<dbReference type="AlphaFoldDB" id="A0A493TK53"/>
<name>A0A493TK53_ANAPP</name>
<feature type="transmembrane region" description="Helical" evidence="1">
    <location>
        <begin position="302"/>
        <end position="323"/>
    </location>
</feature>
<keyword evidence="1" id="KW-0812">Transmembrane</keyword>
<evidence type="ECO:0000313" key="4">
    <source>
        <dbReference type="Ensembl" id="ENSAPLP00000026234.1"/>
    </source>
</evidence>
<dbReference type="Ensembl" id="ENSAPLT00000022227.1">
    <property type="protein sequence ID" value="ENSAPLP00000026234.1"/>
    <property type="gene ID" value="ENSAPLG00000017102.1"/>
</dbReference>